<evidence type="ECO:0000313" key="3">
    <source>
        <dbReference type="Proteomes" id="UP000305067"/>
    </source>
</evidence>
<gene>
    <name evidence="2" type="ORF">BDV98DRAFT_605657</name>
</gene>
<proteinExistence type="predicted"/>
<accession>A0A5C3QI27</accession>
<name>A0A5C3QI27_9AGAR</name>
<feature type="region of interest" description="Disordered" evidence="1">
    <location>
        <begin position="1"/>
        <end position="20"/>
    </location>
</feature>
<organism evidence="2 3">
    <name type="scientific">Pterulicium gracile</name>
    <dbReference type="NCBI Taxonomy" id="1884261"/>
    <lineage>
        <taxon>Eukaryota</taxon>
        <taxon>Fungi</taxon>
        <taxon>Dikarya</taxon>
        <taxon>Basidiomycota</taxon>
        <taxon>Agaricomycotina</taxon>
        <taxon>Agaricomycetes</taxon>
        <taxon>Agaricomycetidae</taxon>
        <taxon>Agaricales</taxon>
        <taxon>Pleurotineae</taxon>
        <taxon>Pterulaceae</taxon>
        <taxon>Pterulicium</taxon>
    </lineage>
</organism>
<dbReference type="OrthoDB" id="3229878at2759"/>
<dbReference type="Proteomes" id="UP000305067">
    <property type="component" value="Unassembled WGS sequence"/>
</dbReference>
<protein>
    <submittedName>
        <fullName evidence="2">Uncharacterized protein</fullName>
    </submittedName>
</protein>
<dbReference type="AlphaFoldDB" id="A0A5C3QI27"/>
<reference evidence="2 3" key="1">
    <citation type="journal article" date="2019" name="Nat. Ecol. Evol.">
        <title>Megaphylogeny resolves global patterns of mushroom evolution.</title>
        <authorList>
            <person name="Varga T."/>
            <person name="Krizsan K."/>
            <person name="Foldi C."/>
            <person name="Dima B."/>
            <person name="Sanchez-Garcia M."/>
            <person name="Sanchez-Ramirez S."/>
            <person name="Szollosi G.J."/>
            <person name="Szarkandi J.G."/>
            <person name="Papp V."/>
            <person name="Albert L."/>
            <person name="Andreopoulos W."/>
            <person name="Angelini C."/>
            <person name="Antonin V."/>
            <person name="Barry K.W."/>
            <person name="Bougher N.L."/>
            <person name="Buchanan P."/>
            <person name="Buyck B."/>
            <person name="Bense V."/>
            <person name="Catcheside P."/>
            <person name="Chovatia M."/>
            <person name="Cooper J."/>
            <person name="Damon W."/>
            <person name="Desjardin D."/>
            <person name="Finy P."/>
            <person name="Geml J."/>
            <person name="Haridas S."/>
            <person name="Hughes K."/>
            <person name="Justo A."/>
            <person name="Karasinski D."/>
            <person name="Kautmanova I."/>
            <person name="Kiss B."/>
            <person name="Kocsube S."/>
            <person name="Kotiranta H."/>
            <person name="LaButti K.M."/>
            <person name="Lechner B.E."/>
            <person name="Liimatainen K."/>
            <person name="Lipzen A."/>
            <person name="Lukacs Z."/>
            <person name="Mihaltcheva S."/>
            <person name="Morgado L.N."/>
            <person name="Niskanen T."/>
            <person name="Noordeloos M.E."/>
            <person name="Ohm R.A."/>
            <person name="Ortiz-Santana B."/>
            <person name="Ovrebo C."/>
            <person name="Racz N."/>
            <person name="Riley R."/>
            <person name="Savchenko A."/>
            <person name="Shiryaev A."/>
            <person name="Soop K."/>
            <person name="Spirin V."/>
            <person name="Szebenyi C."/>
            <person name="Tomsovsky M."/>
            <person name="Tulloss R.E."/>
            <person name="Uehling J."/>
            <person name="Grigoriev I.V."/>
            <person name="Vagvolgyi C."/>
            <person name="Papp T."/>
            <person name="Martin F.M."/>
            <person name="Miettinen O."/>
            <person name="Hibbett D.S."/>
            <person name="Nagy L.G."/>
        </authorList>
    </citation>
    <scope>NUCLEOTIDE SEQUENCE [LARGE SCALE GENOMIC DNA]</scope>
    <source>
        <strain evidence="2 3">CBS 309.79</strain>
    </source>
</reference>
<keyword evidence="3" id="KW-1185">Reference proteome</keyword>
<evidence type="ECO:0000256" key="1">
    <source>
        <dbReference type="SAM" id="MobiDB-lite"/>
    </source>
</evidence>
<dbReference type="EMBL" id="ML178831">
    <property type="protein sequence ID" value="TFK99828.1"/>
    <property type="molecule type" value="Genomic_DNA"/>
</dbReference>
<sequence>MLTWELETSSAYTTRGASTSPNTVNGTVIQTDKVSLSGSSSTILPLKNDLSLSDNEHKSLSRDTAADILEIVASATEQDRVPIRLHLNLITYGLFCEWARVMDLDDEVLEVYDGSSEGMTDRFAEVGGGALGLLKRIQFKALPATEEDFLANFEAFNSRPERTYKGQVKLQLIHFPTRSSSTSMSRIATSVFAVSLGVAARASSLHLASRAEPNMNVDLFNRTAVPETCINTCEIILSVDESATCVQGTSLATCL</sequence>
<evidence type="ECO:0000313" key="2">
    <source>
        <dbReference type="EMBL" id="TFK99828.1"/>
    </source>
</evidence>